<accession>E1JVB9</accession>
<dbReference type="Proteomes" id="UP000006250">
    <property type="component" value="Unassembled WGS sequence"/>
</dbReference>
<evidence type="ECO:0000313" key="1">
    <source>
        <dbReference type="EMBL" id="EFL51713.1"/>
    </source>
</evidence>
<reference evidence="1 2" key="1">
    <citation type="submission" date="2010-08" db="EMBL/GenBank/DDBJ databases">
        <title>The draft genome of Desulfovibrio fructosovorans JJ.</title>
        <authorList>
            <consortium name="US DOE Joint Genome Institute (JGI-PGF)"/>
            <person name="Lucas S."/>
            <person name="Copeland A."/>
            <person name="Lapidus A."/>
            <person name="Cheng J.-F."/>
            <person name="Bruce D."/>
            <person name="Goodwin L."/>
            <person name="Pitluck S."/>
            <person name="Land M.L."/>
            <person name="Hauser L."/>
            <person name="Chang Y.-J."/>
            <person name="Jeffries C."/>
            <person name="Wall J.D."/>
            <person name="Stahl D.A."/>
            <person name="Arkin A.P."/>
            <person name="Dehal P."/>
            <person name="Stolyar S.M."/>
            <person name="Hazen T.C."/>
            <person name="Woyke T.J."/>
        </authorList>
    </citation>
    <scope>NUCLEOTIDE SEQUENCE [LARGE SCALE GENOMIC DNA]</scope>
    <source>
        <strain evidence="1 2">JJ</strain>
    </source>
</reference>
<protein>
    <submittedName>
        <fullName evidence="1">Uncharacterized protein</fullName>
    </submittedName>
</protein>
<name>E1JVB9_SOLFR</name>
<dbReference type="AlphaFoldDB" id="E1JVB9"/>
<dbReference type="OrthoDB" id="5460870at2"/>
<sequence precursor="true">MGLNDSLLNVPERLRVWQQAGIRYFYVDPLAEAVAEIAPERESALQAEPAPDVAPEPVKPPVQVGEDPAAWPKPWPAIFAKAPEHPRIVLTYEALSLDMTGRADPRRGKLWRRLIQELDLSGANAVAFWPYCLPDAAERERDTAIFLTGLRLMRPAVLAVFGALSPETTKSWHGHLPDLEPVVLADPERLLGGDMEAWHDALDALGGG</sequence>
<dbReference type="EMBL" id="AECZ01000008">
    <property type="protein sequence ID" value="EFL51713.1"/>
    <property type="molecule type" value="Genomic_DNA"/>
</dbReference>
<gene>
    <name evidence="1" type="ORF">DesfrDRAFT_1568</name>
</gene>
<dbReference type="RefSeq" id="WP_005992712.1">
    <property type="nucleotide sequence ID" value="NZ_AECZ01000008.1"/>
</dbReference>
<comment type="caution">
    <text evidence="1">The sequence shown here is derived from an EMBL/GenBank/DDBJ whole genome shotgun (WGS) entry which is preliminary data.</text>
</comment>
<proteinExistence type="predicted"/>
<dbReference type="eggNOG" id="ENOG5034BP3">
    <property type="taxonomic scope" value="Bacteria"/>
</dbReference>
<organism evidence="1 2">
    <name type="scientific">Solidesulfovibrio fructosivorans JJ]</name>
    <dbReference type="NCBI Taxonomy" id="596151"/>
    <lineage>
        <taxon>Bacteria</taxon>
        <taxon>Pseudomonadati</taxon>
        <taxon>Thermodesulfobacteriota</taxon>
        <taxon>Desulfovibrionia</taxon>
        <taxon>Desulfovibrionales</taxon>
        <taxon>Desulfovibrionaceae</taxon>
        <taxon>Solidesulfovibrio</taxon>
    </lineage>
</organism>
<evidence type="ECO:0000313" key="2">
    <source>
        <dbReference type="Proteomes" id="UP000006250"/>
    </source>
</evidence>
<dbReference type="STRING" id="596151.DesfrDRAFT_1568"/>
<keyword evidence="2" id="KW-1185">Reference proteome</keyword>